<evidence type="ECO:0000256" key="4">
    <source>
        <dbReference type="ARBA" id="ARBA00022989"/>
    </source>
</evidence>
<evidence type="ECO:0000313" key="8">
    <source>
        <dbReference type="EMBL" id="CRY93736.1"/>
    </source>
</evidence>
<feature type="transmembrane region" description="Helical" evidence="6">
    <location>
        <begin position="104"/>
        <end position="124"/>
    </location>
</feature>
<comment type="subcellular location">
    <subcellularLocation>
        <location evidence="1">Cell membrane</location>
        <topology evidence="1">Multi-pass membrane protein</topology>
    </subcellularLocation>
</comment>
<feature type="transmembrane region" description="Helical" evidence="6">
    <location>
        <begin position="383"/>
        <end position="404"/>
    </location>
</feature>
<organism evidence="8">
    <name type="scientific">uncultured prokaryote</name>
    <dbReference type="NCBI Taxonomy" id="198431"/>
    <lineage>
        <taxon>unclassified sequences</taxon>
        <taxon>environmental samples</taxon>
    </lineage>
</organism>
<proteinExistence type="predicted"/>
<dbReference type="Gene3D" id="1.20.1250.20">
    <property type="entry name" value="MFS general substrate transporter like domains"/>
    <property type="match status" value="1"/>
</dbReference>
<evidence type="ECO:0000256" key="2">
    <source>
        <dbReference type="ARBA" id="ARBA00022475"/>
    </source>
</evidence>
<accession>A0A0H5PVF9</accession>
<feature type="transmembrane region" description="Helical" evidence="6">
    <location>
        <begin position="49"/>
        <end position="69"/>
    </location>
</feature>
<dbReference type="PROSITE" id="PS50850">
    <property type="entry name" value="MFS"/>
    <property type="match status" value="1"/>
</dbReference>
<feature type="domain" description="Major facilitator superfamily (MFS) profile" evidence="7">
    <location>
        <begin position="11"/>
        <end position="403"/>
    </location>
</feature>
<feature type="transmembrane region" description="Helical" evidence="6">
    <location>
        <begin position="314"/>
        <end position="337"/>
    </location>
</feature>
<evidence type="ECO:0000256" key="5">
    <source>
        <dbReference type="ARBA" id="ARBA00023136"/>
    </source>
</evidence>
<dbReference type="InterPro" id="IPR020846">
    <property type="entry name" value="MFS_dom"/>
</dbReference>
<dbReference type="GO" id="GO:0005886">
    <property type="term" value="C:plasma membrane"/>
    <property type="evidence" value="ECO:0007669"/>
    <property type="project" value="UniProtKB-SubCell"/>
</dbReference>
<feature type="transmembrane region" description="Helical" evidence="6">
    <location>
        <begin position="349"/>
        <end position="371"/>
    </location>
</feature>
<dbReference type="InterPro" id="IPR036259">
    <property type="entry name" value="MFS_trans_sf"/>
</dbReference>
<keyword evidence="5 6" id="KW-0472">Membrane</keyword>
<feature type="transmembrane region" description="Helical" evidence="6">
    <location>
        <begin position="287"/>
        <end position="308"/>
    </location>
</feature>
<keyword evidence="2" id="KW-1003">Cell membrane</keyword>
<feature type="transmembrane region" description="Helical" evidence="6">
    <location>
        <begin position="145"/>
        <end position="165"/>
    </location>
</feature>
<reference evidence="8" key="1">
    <citation type="submission" date="2015-06" db="EMBL/GenBank/DDBJ databases">
        <authorList>
            <person name="Joergensen T."/>
        </authorList>
    </citation>
    <scope>NUCLEOTIDE SEQUENCE</scope>
    <source>
        <strain evidence="8">RGRH0057</strain>
    </source>
</reference>
<dbReference type="SUPFAM" id="SSF103473">
    <property type="entry name" value="MFS general substrate transporter"/>
    <property type="match status" value="1"/>
</dbReference>
<dbReference type="PANTHER" id="PTHR23513:SF6">
    <property type="entry name" value="MAJOR FACILITATOR SUPERFAMILY ASSOCIATED DOMAIN-CONTAINING PROTEIN"/>
    <property type="match status" value="1"/>
</dbReference>
<dbReference type="Pfam" id="PF07690">
    <property type="entry name" value="MFS_1"/>
    <property type="match status" value="1"/>
</dbReference>
<feature type="transmembrane region" description="Helical" evidence="6">
    <location>
        <begin position="76"/>
        <end position="98"/>
    </location>
</feature>
<keyword evidence="3 6" id="KW-0812">Transmembrane</keyword>
<dbReference type="CDD" id="cd06173">
    <property type="entry name" value="MFS_MefA_like"/>
    <property type="match status" value="1"/>
</dbReference>
<dbReference type="GO" id="GO:0022857">
    <property type="term" value="F:transmembrane transporter activity"/>
    <property type="evidence" value="ECO:0007669"/>
    <property type="project" value="InterPro"/>
</dbReference>
<evidence type="ECO:0000256" key="1">
    <source>
        <dbReference type="ARBA" id="ARBA00004651"/>
    </source>
</evidence>
<name>A0A0H5PVF9_9ZZZZ</name>
<dbReference type="InterPro" id="IPR011701">
    <property type="entry name" value="MFS"/>
</dbReference>
<feature type="transmembrane region" description="Helical" evidence="6">
    <location>
        <begin position="12"/>
        <end position="37"/>
    </location>
</feature>
<evidence type="ECO:0000256" key="3">
    <source>
        <dbReference type="ARBA" id="ARBA00022692"/>
    </source>
</evidence>
<dbReference type="EMBL" id="LN852748">
    <property type="protein sequence ID" value="CRY93736.1"/>
    <property type="molecule type" value="Genomic_DNA"/>
</dbReference>
<keyword evidence="4 6" id="KW-1133">Transmembrane helix</keyword>
<sequence>MNYSNGKWVQTYILIWSGQFISMLSSYAVQFAITIWLSLEHQSAEVLAFAGMAAILPQAIIGPFAGVLIDRWNRKTVLIVSDLFLALCAFVMSILLKYDSGNLNWIYLILVLRSVGNAFQTPAVQTIAPLIVPEKELIRVAGINQVLRSMCGIASPAIGTLAITYMSIHSVLYLDILGALAAILSLVFVFIPHYSTATTSLSAKHVVSDLKKGLDCVLANRGIALLFLCAMSVTFCIIPSSFMFPLLTTQCYHGGKWKISTIEIGWSVGMLLGGTALAFFKPKTRKIVLVNAMYVSLGTAFFLCGILPSNCFVGYVSTVIFAGISLSVFTASFITILQTEVPSNIQGRVFSLYHSSAVLPSMIGLLCTGTLAENIGISNSFLLSGSMVMFIGVVSFLSPILMNVGNMKK</sequence>
<dbReference type="AlphaFoldDB" id="A0A0H5PVF9"/>
<evidence type="ECO:0000256" key="6">
    <source>
        <dbReference type="SAM" id="Phobius"/>
    </source>
</evidence>
<dbReference type="PANTHER" id="PTHR23513">
    <property type="entry name" value="INTEGRAL MEMBRANE EFFLUX PROTEIN-RELATED"/>
    <property type="match status" value="1"/>
</dbReference>
<evidence type="ECO:0000259" key="7">
    <source>
        <dbReference type="PROSITE" id="PS50850"/>
    </source>
</evidence>
<protein>
    <recommendedName>
        <fullName evidence="7">Major facilitator superfamily (MFS) profile domain-containing protein</fullName>
    </recommendedName>
</protein>
<reference evidence="8" key="2">
    <citation type="submission" date="2015-07" db="EMBL/GenBank/DDBJ databases">
        <title>Plasmids, circular viruses and viroids from rat gut.</title>
        <authorList>
            <person name="Jorgensen T.J."/>
            <person name="Hansen M.A."/>
            <person name="Xu Z."/>
            <person name="Tabak M.A."/>
            <person name="Sorensen S.J."/>
            <person name="Hansen L.H."/>
        </authorList>
    </citation>
    <scope>NUCLEOTIDE SEQUENCE</scope>
    <source>
        <strain evidence="8">RGRH0057</strain>
    </source>
</reference>
<feature type="transmembrane region" description="Helical" evidence="6">
    <location>
        <begin position="171"/>
        <end position="191"/>
    </location>
</feature>
<feature type="transmembrane region" description="Helical" evidence="6">
    <location>
        <begin position="222"/>
        <end position="244"/>
    </location>
</feature>
<feature type="transmembrane region" description="Helical" evidence="6">
    <location>
        <begin position="264"/>
        <end position="280"/>
    </location>
</feature>